<keyword evidence="1" id="KW-0863">Zinc-finger</keyword>
<keyword evidence="2" id="KW-0175">Coiled coil</keyword>
<keyword evidence="1" id="KW-0862">Zinc</keyword>
<dbReference type="AlphaFoldDB" id="A0A6J8ATK5"/>
<protein>
    <recommendedName>
        <fullName evidence="3">B box-type domain-containing protein</fullName>
    </recommendedName>
</protein>
<proteinExistence type="predicted"/>
<dbReference type="InterPro" id="IPR000315">
    <property type="entry name" value="Znf_B-box"/>
</dbReference>
<dbReference type="EMBL" id="CACVKT020001976">
    <property type="protein sequence ID" value="CAC5373885.1"/>
    <property type="molecule type" value="Genomic_DNA"/>
</dbReference>
<dbReference type="Pfam" id="PF00643">
    <property type="entry name" value="zf-B_box"/>
    <property type="match status" value="2"/>
</dbReference>
<reference evidence="4 5" key="1">
    <citation type="submission" date="2020-06" db="EMBL/GenBank/DDBJ databases">
        <authorList>
            <person name="Li R."/>
            <person name="Bekaert M."/>
        </authorList>
    </citation>
    <scope>NUCLEOTIDE SEQUENCE [LARGE SCALE GENOMIC DNA]</scope>
    <source>
        <strain evidence="5">wild</strain>
    </source>
</reference>
<dbReference type="PROSITE" id="PS50119">
    <property type="entry name" value="ZF_BBOX"/>
    <property type="match status" value="2"/>
</dbReference>
<dbReference type="OrthoDB" id="6048578at2759"/>
<dbReference type="Gene3D" id="3.30.160.60">
    <property type="entry name" value="Classic Zinc Finger"/>
    <property type="match status" value="1"/>
</dbReference>
<dbReference type="SMART" id="SM00336">
    <property type="entry name" value="BBOX"/>
    <property type="match status" value="2"/>
</dbReference>
<evidence type="ECO:0000313" key="4">
    <source>
        <dbReference type="EMBL" id="CAC5373885.1"/>
    </source>
</evidence>
<dbReference type="GO" id="GO:0006513">
    <property type="term" value="P:protein monoubiquitination"/>
    <property type="evidence" value="ECO:0007669"/>
    <property type="project" value="TreeGrafter"/>
</dbReference>
<sequence>MAFSQSIGKAQTPAVCQFCEESPEIKWKCINCELFLCQLCSSKIHSKSKASMEHEIINLKDLETQNFATSMRKVDLDNMVCTKHIKQKCFFYCNKCSEPACSECVVETHKLHDFKAIGEVYKDIISEMKKLIDTFESNLQSLRNEKETLQKMLSDGDTNFQETRD</sequence>
<dbReference type="GO" id="GO:0008270">
    <property type="term" value="F:zinc ion binding"/>
    <property type="evidence" value="ECO:0007669"/>
    <property type="project" value="UniProtKB-KW"/>
</dbReference>
<evidence type="ECO:0000256" key="2">
    <source>
        <dbReference type="SAM" id="Coils"/>
    </source>
</evidence>
<name>A0A6J8ATK5_MYTCO</name>
<dbReference type="Gene3D" id="4.10.830.40">
    <property type="match status" value="1"/>
</dbReference>
<dbReference type="PANTHER" id="PTHR25462">
    <property type="entry name" value="BONUS, ISOFORM C-RELATED"/>
    <property type="match status" value="1"/>
</dbReference>
<gene>
    <name evidence="4" type="ORF">MCOR_11484</name>
</gene>
<accession>A0A6J8ATK5</accession>
<dbReference type="GO" id="GO:0061630">
    <property type="term" value="F:ubiquitin protein ligase activity"/>
    <property type="evidence" value="ECO:0007669"/>
    <property type="project" value="TreeGrafter"/>
</dbReference>
<dbReference type="Proteomes" id="UP000507470">
    <property type="component" value="Unassembled WGS sequence"/>
</dbReference>
<feature type="domain" description="B box-type" evidence="3">
    <location>
        <begin position="11"/>
        <end position="59"/>
    </location>
</feature>
<organism evidence="4 5">
    <name type="scientific">Mytilus coruscus</name>
    <name type="common">Sea mussel</name>
    <dbReference type="NCBI Taxonomy" id="42192"/>
    <lineage>
        <taxon>Eukaryota</taxon>
        <taxon>Metazoa</taxon>
        <taxon>Spiralia</taxon>
        <taxon>Lophotrochozoa</taxon>
        <taxon>Mollusca</taxon>
        <taxon>Bivalvia</taxon>
        <taxon>Autobranchia</taxon>
        <taxon>Pteriomorphia</taxon>
        <taxon>Mytilida</taxon>
        <taxon>Mytiloidea</taxon>
        <taxon>Mytilidae</taxon>
        <taxon>Mytilinae</taxon>
        <taxon>Mytilus</taxon>
    </lineage>
</organism>
<evidence type="ECO:0000313" key="5">
    <source>
        <dbReference type="Proteomes" id="UP000507470"/>
    </source>
</evidence>
<dbReference type="PANTHER" id="PTHR25462:SF229">
    <property type="entry name" value="TRANSCRIPTION INTERMEDIARY FACTOR 1-BETA"/>
    <property type="match status" value="1"/>
</dbReference>
<keyword evidence="5" id="KW-1185">Reference proteome</keyword>
<dbReference type="InterPro" id="IPR047153">
    <property type="entry name" value="TRIM45/56/19-like"/>
</dbReference>
<evidence type="ECO:0000256" key="1">
    <source>
        <dbReference type="PROSITE-ProRule" id="PRU00024"/>
    </source>
</evidence>
<dbReference type="CDD" id="cd19757">
    <property type="entry name" value="Bbox1"/>
    <property type="match status" value="1"/>
</dbReference>
<keyword evidence="1" id="KW-0479">Metal-binding</keyword>
<dbReference type="SUPFAM" id="SSF57845">
    <property type="entry name" value="B-box zinc-binding domain"/>
    <property type="match status" value="1"/>
</dbReference>
<feature type="domain" description="B box-type" evidence="3">
    <location>
        <begin position="76"/>
        <end position="117"/>
    </location>
</feature>
<feature type="coiled-coil region" evidence="2">
    <location>
        <begin position="125"/>
        <end position="159"/>
    </location>
</feature>
<evidence type="ECO:0000259" key="3">
    <source>
        <dbReference type="PROSITE" id="PS50119"/>
    </source>
</evidence>